<feature type="active site" description="Tele-phosphohistidine intermediate" evidence="2">
    <location>
        <position position="108"/>
    </location>
</feature>
<dbReference type="AlphaFoldDB" id="A0AAV1IG33"/>
<feature type="active site" description="Proton donor/acceptor" evidence="2">
    <location>
        <position position="182"/>
    </location>
</feature>
<dbReference type="Pfam" id="PF00300">
    <property type="entry name" value="His_Phos_1"/>
    <property type="match status" value="1"/>
</dbReference>
<reference evidence="5 6" key="1">
    <citation type="submission" date="2023-10" db="EMBL/GenBank/DDBJ databases">
        <authorList>
            <person name="Maclean D."/>
            <person name="Macfadyen A."/>
        </authorList>
    </citation>
    <scope>NUCLEOTIDE SEQUENCE [LARGE SCALE GENOMIC DNA]</scope>
</reference>
<evidence type="ECO:0000313" key="6">
    <source>
        <dbReference type="Proteomes" id="UP001314263"/>
    </source>
</evidence>
<dbReference type="SMART" id="SM00855">
    <property type="entry name" value="PGAM"/>
    <property type="match status" value="1"/>
</dbReference>
<evidence type="ECO:0008006" key="7">
    <source>
        <dbReference type="Google" id="ProtNLM"/>
    </source>
</evidence>
<sequence length="305" mass="33946">MLSQPLAWGQSSLLEQGAPMQLRLPQRAARPAPAPLRRCRQPLACRVQRQSVDVTERESISNGSIAQEQASRSLYNTGSTDMSNSKPGPISLVDHELAHEKTVVFVRHGMTTWNEQKRIQGDSNESTLTPMGEEQAKRTAAALSRMQFDSCFTSPITRAARFAELAWGDRQAPLLELPTLKEAHLGWLQGMRQDEAIQTDEGLSWRQAPGDFGIGGRYPVKEVFSAAHDAWREILEAEGTQHLVVTHKSILRALLCVALNLPSTSFRAFDIHNAGVCTFRVNKRGEPMLSNLNLTSHMHHDGVFY</sequence>
<dbReference type="SUPFAM" id="SSF53254">
    <property type="entry name" value="Phosphoglycerate mutase-like"/>
    <property type="match status" value="1"/>
</dbReference>
<dbReference type="EMBL" id="CAUYUE010000014">
    <property type="protein sequence ID" value="CAK0786122.1"/>
    <property type="molecule type" value="Genomic_DNA"/>
</dbReference>
<dbReference type="CDD" id="cd07067">
    <property type="entry name" value="HP_PGM_like"/>
    <property type="match status" value="1"/>
</dbReference>
<dbReference type="InterPro" id="IPR013078">
    <property type="entry name" value="His_Pase_superF_clade-1"/>
</dbReference>
<evidence type="ECO:0000256" key="1">
    <source>
        <dbReference type="ARBA" id="ARBA00038362"/>
    </source>
</evidence>
<evidence type="ECO:0000313" key="5">
    <source>
        <dbReference type="EMBL" id="CAK0786122.1"/>
    </source>
</evidence>
<organism evidence="5 6">
    <name type="scientific">Coccomyxa viridis</name>
    <dbReference type="NCBI Taxonomy" id="1274662"/>
    <lineage>
        <taxon>Eukaryota</taxon>
        <taxon>Viridiplantae</taxon>
        <taxon>Chlorophyta</taxon>
        <taxon>core chlorophytes</taxon>
        <taxon>Trebouxiophyceae</taxon>
        <taxon>Trebouxiophyceae incertae sedis</taxon>
        <taxon>Coccomyxaceae</taxon>
        <taxon>Coccomyxa</taxon>
    </lineage>
</organism>
<comment type="similarity">
    <text evidence="1">Belongs to the phosphoglycerate mutase family.</text>
</comment>
<dbReference type="InterPro" id="IPR050275">
    <property type="entry name" value="PGM_Phosphatase"/>
</dbReference>
<dbReference type="PANTHER" id="PTHR48100">
    <property type="entry name" value="BROAD-SPECIFICITY PHOSPHATASE YOR283W-RELATED"/>
    <property type="match status" value="1"/>
</dbReference>
<keyword evidence="6" id="KW-1185">Reference proteome</keyword>
<dbReference type="Gene3D" id="3.40.50.1240">
    <property type="entry name" value="Phosphoglycerate mutase-like"/>
    <property type="match status" value="1"/>
</dbReference>
<feature type="compositionally biased region" description="Polar residues" evidence="4">
    <location>
        <begin position="60"/>
        <end position="69"/>
    </location>
</feature>
<dbReference type="InterPro" id="IPR029033">
    <property type="entry name" value="His_PPase_superfam"/>
</dbReference>
<protein>
    <recommendedName>
        <fullName evidence="7">Phosphoglycerate mutase</fullName>
    </recommendedName>
</protein>
<gene>
    <name evidence="5" type="ORF">CVIRNUC_009335</name>
</gene>
<evidence type="ECO:0000256" key="4">
    <source>
        <dbReference type="SAM" id="MobiDB-lite"/>
    </source>
</evidence>
<proteinExistence type="inferred from homology"/>
<name>A0AAV1IG33_9CHLO</name>
<evidence type="ECO:0000256" key="3">
    <source>
        <dbReference type="PIRSR" id="PIRSR613078-2"/>
    </source>
</evidence>
<dbReference type="GO" id="GO:0016791">
    <property type="term" value="F:phosphatase activity"/>
    <property type="evidence" value="ECO:0007669"/>
    <property type="project" value="TreeGrafter"/>
</dbReference>
<evidence type="ECO:0000256" key="2">
    <source>
        <dbReference type="PIRSR" id="PIRSR613078-1"/>
    </source>
</evidence>
<feature type="region of interest" description="Disordered" evidence="4">
    <location>
        <begin position="48"/>
        <end position="69"/>
    </location>
</feature>
<dbReference type="Proteomes" id="UP001314263">
    <property type="component" value="Unassembled WGS sequence"/>
</dbReference>
<comment type="caution">
    <text evidence="5">The sequence shown here is derived from an EMBL/GenBank/DDBJ whole genome shotgun (WGS) entry which is preliminary data.</text>
</comment>
<feature type="binding site" evidence="3">
    <location>
        <position position="158"/>
    </location>
    <ligand>
        <name>substrate</name>
    </ligand>
</feature>
<feature type="binding site" evidence="3">
    <location>
        <begin position="107"/>
        <end position="114"/>
    </location>
    <ligand>
        <name>substrate</name>
    </ligand>
</feature>
<accession>A0AAV1IG33</accession>
<dbReference type="PANTHER" id="PTHR48100:SF27">
    <property type="entry name" value="OS01G0237100 PROTEIN"/>
    <property type="match status" value="1"/>
</dbReference>